<dbReference type="InterPro" id="IPR006531">
    <property type="entry name" value="Gp5/Vgr_OB"/>
</dbReference>
<dbReference type="Gene3D" id="2.40.50.230">
    <property type="entry name" value="Gp5 N-terminal domain"/>
    <property type="match status" value="1"/>
</dbReference>
<dbReference type="InterPro" id="IPR017847">
    <property type="entry name" value="T6SS_RhsGE_Vgr_subset"/>
</dbReference>
<dbReference type="Pfam" id="PF04717">
    <property type="entry name" value="Phage_base_V"/>
    <property type="match status" value="1"/>
</dbReference>
<dbReference type="SUPFAM" id="SSF69255">
    <property type="entry name" value="gp5 N-terminal domain-like"/>
    <property type="match status" value="1"/>
</dbReference>
<organism evidence="4 5">
    <name type="scientific">Ralstonia solanacearum</name>
    <name type="common">Pseudomonas solanacearum</name>
    <dbReference type="NCBI Taxonomy" id="305"/>
    <lineage>
        <taxon>Bacteria</taxon>
        <taxon>Pseudomonadati</taxon>
        <taxon>Pseudomonadota</taxon>
        <taxon>Betaproteobacteria</taxon>
        <taxon>Burkholderiales</taxon>
        <taxon>Burkholderiaceae</taxon>
        <taxon>Ralstonia</taxon>
        <taxon>Ralstonia solanacearum species complex</taxon>
    </lineage>
</organism>
<evidence type="ECO:0000313" key="5">
    <source>
        <dbReference type="Proteomes" id="UP001144050"/>
    </source>
</evidence>
<dbReference type="RefSeq" id="WP_271656348.1">
    <property type="nucleotide sequence ID" value="NZ_JAIVFG010000007.1"/>
</dbReference>
<dbReference type="InterPro" id="IPR006533">
    <property type="entry name" value="T6SS_Vgr_RhsGE"/>
</dbReference>
<gene>
    <name evidence="4" type="ORF">LBW59_06080</name>
</gene>
<dbReference type="InterPro" id="IPR037026">
    <property type="entry name" value="Vgr_OB-fold_dom_sf"/>
</dbReference>
<proteinExistence type="inferred from homology"/>
<evidence type="ECO:0000259" key="2">
    <source>
        <dbReference type="Pfam" id="PF04717"/>
    </source>
</evidence>
<dbReference type="Pfam" id="PF05954">
    <property type="entry name" value="Phage_GPD"/>
    <property type="match status" value="1"/>
</dbReference>
<dbReference type="Proteomes" id="UP001144050">
    <property type="component" value="Unassembled WGS sequence"/>
</dbReference>
<evidence type="ECO:0000259" key="3">
    <source>
        <dbReference type="Pfam" id="PF10106"/>
    </source>
</evidence>
<protein>
    <submittedName>
        <fullName evidence="4">Type VI secretion system tip protein VgrG</fullName>
    </submittedName>
</protein>
<evidence type="ECO:0000256" key="1">
    <source>
        <dbReference type="ARBA" id="ARBA00005558"/>
    </source>
</evidence>
<comment type="similarity">
    <text evidence="1">Belongs to the VgrG protein family.</text>
</comment>
<sequence>MPLNEWPSVFSQNHRAMRLNFGRAATEAAQTLVPQYADIQQGICAGLTAQVVCLSERADLPHDELLGLPVSIEVATDDGALHAINGIVSDVHTGAFDGTLASYRLTIIDAMSLMRVRRNMRIFVGKSVPEILGILLAEWQRRSATMGRAFHFQLRLDHSRYPVRAQTLQLDESDHGFIDRLTRREGIFCFVVAGTPDGSEGNTPAHTLVFCDEPMKLPQSQAGTVPFHYGAAVKARDSVTRWGEARSLVAGVIRGTSPDHETGRVDRVEVDTLIDHGKAGNDLARLMTDSSIDRAHAGDSRQDYERLGRLRIQAHERRAACVHAASDVRNLAPGFWFVLRGHPLVDKHEPNQREFVVTRLHQRIANNFPKELDEQACALAEASGWHLEVRPGRDGAPIRYENTFTCVPRGVPLTPDYDPRIDLPRTDPMAAVIVGPKGQEVHCDELGRYKLQFVGLYAEDHAHAQGAGTSGTERDSAWVRAGNLWAGQRYGINLPLRAGMEVLVAFANGDPDRPYIAAVLPGNNNMPATLNNTGALPDNKHLYATQEVSIFAVEGGVRVVAAKGNLVLESHAESIELNSAKRIALNAGEEIVLNAPKVRAVTQGAQTTWGGGEIVEEASGGYIIKSPDFQQIGGGGGAPAALSLPANDGRFDRRLQLTDQLTGEPLANRRYRAKLEDGRVVEGVSDAKGFAEHLKSGTTFAHYTLEILD</sequence>
<feature type="domain" description="Gp5/Type VI secretion system Vgr protein OB-fold" evidence="2">
    <location>
        <begin position="472"/>
        <end position="518"/>
    </location>
</feature>
<dbReference type="SUPFAM" id="SSF69279">
    <property type="entry name" value="Phage tail proteins"/>
    <property type="match status" value="2"/>
</dbReference>
<dbReference type="Gene3D" id="3.55.50.10">
    <property type="entry name" value="Baseplate protein-like domains"/>
    <property type="match status" value="1"/>
</dbReference>
<evidence type="ECO:0000313" key="4">
    <source>
        <dbReference type="EMBL" id="MDB0570346.1"/>
    </source>
</evidence>
<name>A0AAW5ZJQ1_RALSL</name>
<dbReference type="Gene3D" id="2.30.110.50">
    <property type="match status" value="1"/>
</dbReference>
<dbReference type="EMBL" id="JAIVFG010000007">
    <property type="protein sequence ID" value="MDB0570346.1"/>
    <property type="molecule type" value="Genomic_DNA"/>
</dbReference>
<dbReference type="Pfam" id="PF10106">
    <property type="entry name" value="DUF2345"/>
    <property type="match status" value="1"/>
</dbReference>
<comment type="caution">
    <text evidence="4">The sequence shown here is derived from an EMBL/GenBank/DDBJ whole genome shotgun (WGS) entry which is preliminary data.</text>
</comment>
<reference evidence="4" key="1">
    <citation type="submission" date="2021-09" db="EMBL/GenBank/DDBJ databases">
        <title>Genomic analysis of Ralstonia spp.</title>
        <authorList>
            <person name="Aburjaile F."/>
            <person name="Ariute J.C."/>
            <person name="Pais A.K.L."/>
            <person name="Albuquerque G.M.R."/>
            <person name="Silva A.M.F."/>
            <person name="Brenig B."/>
            <person name="Azevedo V."/>
            <person name="Matiuzzi M."/>
            <person name="Ramos R."/>
            <person name="Goes-Neto A."/>
            <person name="Soares S."/>
            <person name="Iseppon A.M.B."/>
            <person name="Souza E."/>
            <person name="Gama M."/>
        </authorList>
    </citation>
    <scope>NUCLEOTIDE SEQUENCE</scope>
    <source>
        <strain evidence="4">CCRMRs91</strain>
    </source>
</reference>
<dbReference type="Gene3D" id="4.10.220.110">
    <property type="match status" value="1"/>
</dbReference>
<dbReference type="NCBIfam" id="TIGR01646">
    <property type="entry name" value="vgr_GE"/>
    <property type="match status" value="1"/>
</dbReference>
<dbReference type="AlphaFoldDB" id="A0AAW5ZJQ1"/>
<dbReference type="NCBIfam" id="TIGR03361">
    <property type="entry name" value="VI_Rhs_Vgr"/>
    <property type="match status" value="1"/>
</dbReference>
<dbReference type="InterPro" id="IPR018769">
    <property type="entry name" value="VgrG2_DUF2345"/>
</dbReference>
<feature type="domain" description="DUF2345" evidence="3">
    <location>
        <begin position="541"/>
        <end position="633"/>
    </location>
</feature>
<accession>A0AAW5ZJQ1</accession>